<proteinExistence type="inferred from homology"/>
<keyword evidence="5 8" id="KW-0804">Transcription</keyword>
<reference evidence="9 10" key="1">
    <citation type="journal article" date="2024" name="Nat. Commun.">
        <title>Phylogenomics reveals the evolutionary origins of lichenization in chlorophyte algae.</title>
        <authorList>
            <person name="Puginier C."/>
            <person name="Libourel C."/>
            <person name="Otte J."/>
            <person name="Skaloud P."/>
            <person name="Haon M."/>
            <person name="Grisel S."/>
            <person name="Petersen M."/>
            <person name="Berrin J.G."/>
            <person name="Delaux P.M."/>
            <person name="Dal Grande F."/>
            <person name="Keller J."/>
        </authorList>
    </citation>
    <scope>NUCLEOTIDE SEQUENCE [LARGE SCALE GENOMIC DNA]</scope>
    <source>
        <strain evidence="9 10">SAG 216-7</strain>
    </source>
</reference>
<dbReference type="InterPro" id="IPR035935">
    <property type="entry name" value="TFB5-like_sf"/>
</dbReference>
<organism evidence="9 10">
    <name type="scientific">Coccomyxa subellipsoidea</name>
    <dbReference type="NCBI Taxonomy" id="248742"/>
    <lineage>
        <taxon>Eukaryota</taxon>
        <taxon>Viridiplantae</taxon>
        <taxon>Chlorophyta</taxon>
        <taxon>core chlorophytes</taxon>
        <taxon>Trebouxiophyceae</taxon>
        <taxon>Trebouxiophyceae incertae sedis</taxon>
        <taxon>Coccomyxaceae</taxon>
        <taxon>Coccomyxa</taxon>
    </lineage>
</organism>
<evidence type="ECO:0000256" key="4">
    <source>
        <dbReference type="ARBA" id="ARBA00023015"/>
    </source>
</evidence>
<dbReference type="Proteomes" id="UP001491310">
    <property type="component" value="Unassembled WGS sequence"/>
</dbReference>
<protein>
    <recommendedName>
        <fullName evidence="8">General transcription and DNA repair factor IIH subunit TFB5</fullName>
    </recommendedName>
</protein>
<evidence type="ECO:0000256" key="5">
    <source>
        <dbReference type="ARBA" id="ARBA00023163"/>
    </source>
</evidence>
<dbReference type="PANTHER" id="PTHR28580">
    <property type="entry name" value="GENERAL TRANSCRIPTION FACTOR IIH SUBUNIT 5"/>
    <property type="match status" value="1"/>
</dbReference>
<accession>A0ABR2YRD7</accession>
<evidence type="ECO:0000313" key="10">
    <source>
        <dbReference type="Proteomes" id="UP001491310"/>
    </source>
</evidence>
<keyword evidence="6 8" id="KW-0234">DNA repair</keyword>
<dbReference type="Gene3D" id="3.30.70.1220">
    <property type="entry name" value="TFB5-like"/>
    <property type="match status" value="1"/>
</dbReference>
<keyword evidence="7 8" id="KW-0539">Nucleus</keyword>
<dbReference type="Pfam" id="PF06331">
    <property type="entry name" value="Tfb5"/>
    <property type="match status" value="1"/>
</dbReference>
<evidence type="ECO:0000256" key="1">
    <source>
        <dbReference type="ARBA" id="ARBA00004123"/>
    </source>
</evidence>
<evidence type="ECO:0000256" key="7">
    <source>
        <dbReference type="ARBA" id="ARBA00023242"/>
    </source>
</evidence>
<gene>
    <name evidence="9" type="ORF">WJX75_005587</name>
</gene>
<sequence length="75" mass="8942">MVSAMRGVLLQCDVPTKEFILSLNDSKPTNERFVILDLDDTRLFVQPTVVEWLEKRLKEFNEENTYQPPRREDMR</sequence>
<evidence type="ECO:0000256" key="8">
    <source>
        <dbReference type="RuleBase" id="RU368032"/>
    </source>
</evidence>
<dbReference type="EMBL" id="JALJOT010000006">
    <property type="protein sequence ID" value="KAK9909650.1"/>
    <property type="molecule type" value="Genomic_DNA"/>
</dbReference>
<keyword evidence="3 8" id="KW-0227">DNA damage</keyword>
<dbReference type="SUPFAM" id="SSF142897">
    <property type="entry name" value="TFB5-like"/>
    <property type="match status" value="1"/>
</dbReference>
<evidence type="ECO:0000256" key="3">
    <source>
        <dbReference type="ARBA" id="ARBA00022763"/>
    </source>
</evidence>
<comment type="subunit">
    <text evidence="8">Component of the 7-subunit TFIIH core complex.</text>
</comment>
<comment type="caution">
    <text evidence="9">The sequence shown here is derived from an EMBL/GenBank/DDBJ whole genome shotgun (WGS) entry which is preliminary data.</text>
</comment>
<keyword evidence="4 8" id="KW-0805">Transcription regulation</keyword>
<keyword evidence="10" id="KW-1185">Reference proteome</keyword>
<dbReference type="InterPro" id="IPR009400">
    <property type="entry name" value="TFIIH_TTDA/Tfb5"/>
</dbReference>
<evidence type="ECO:0000256" key="6">
    <source>
        <dbReference type="ARBA" id="ARBA00023204"/>
    </source>
</evidence>
<evidence type="ECO:0000313" key="9">
    <source>
        <dbReference type="EMBL" id="KAK9909650.1"/>
    </source>
</evidence>
<comment type="function">
    <text evidence="8">In NER, TFIIH acts by opening DNA around the lesion to allow the excision of the damaged oligonucleotide and its replacement by a new DNA fragment. In transcription, TFIIH has an essential role in transcription initiation. When the pre-initiation complex (PIC) has been established, TFIIH is required for promoter opening and promoter escape.</text>
</comment>
<comment type="similarity">
    <text evidence="2 8">Belongs to the TFB5 family.</text>
</comment>
<comment type="subcellular location">
    <subcellularLocation>
        <location evidence="1 8">Nucleus</location>
    </subcellularLocation>
</comment>
<dbReference type="SMART" id="SM01395">
    <property type="entry name" value="Tbf5"/>
    <property type="match status" value="1"/>
</dbReference>
<evidence type="ECO:0000256" key="2">
    <source>
        <dbReference type="ARBA" id="ARBA00007470"/>
    </source>
</evidence>
<dbReference type="PANTHER" id="PTHR28580:SF1">
    <property type="entry name" value="GENERAL TRANSCRIPTION FACTOR IIH SUBUNIT 5"/>
    <property type="match status" value="1"/>
</dbReference>
<name>A0ABR2YRD7_9CHLO</name>